<dbReference type="InterPro" id="IPR036400">
    <property type="entry name" value="Cyt_B5-like_heme/steroid_sf"/>
</dbReference>
<dbReference type="PANTHER" id="PTHR19359">
    <property type="entry name" value="CYTOCHROME B5"/>
    <property type="match status" value="1"/>
</dbReference>
<feature type="domain" description="Cytochrome b5 heme-binding" evidence="5">
    <location>
        <begin position="28"/>
        <end position="107"/>
    </location>
</feature>
<evidence type="ECO:0000256" key="1">
    <source>
        <dbReference type="ARBA" id="ARBA00022617"/>
    </source>
</evidence>
<proteinExistence type="inferred from homology"/>
<dbReference type="PANTHER" id="PTHR19359:SF14">
    <property type="entry name" value="CYTOCHROME B5 A"/>
    <property type="match status" value="1"/>
</dbReference>
<dbReference type="EMBL" id="VWRR01000008">
    <property type="protein sequence ID" value="KAF6002921.1"/>
    <property type="molecule type" value="Genomic_DNA"/>
</dbReference>
<evidence type="ECO:0000256" key="4">
    <source>
        <dbReference type="ARBA" id="ARBA00038168"/>
    </source>
</evidence>
<evidence type="ECO:0000313" key="7">
    <source>
        <dbReference type="Proteomes" id="UP000530660"/>
    </source>
</evidence>
<protein>
    <recommendedName>
        <fullName evidence="5">Cytochrome b5 heme-binding domain-containing protein</fullName>
    </recommendedName>
</protein>
<name>A0A7J7IKT9_9RHOD</name>
<keyword evidence="7" id="KW-1185">Reference proteome</keyword>
<reference evidence="6 7" key="1">
    <citation type="journal article" date="2020" name="J. Phycol.">
        <title>Comparative genome analysis reveals Cyanidiococcus gen. nov., a new extremophilic red algal genus sister to Cyanidioschyzon (Cyanidioschyzonaceae, Rhodophyta).</title>
        <authorList>
            <person name="Liu S.-L."/>
            <person name="Chiang Y.-R."/>
            <person name="Yoon H.S."/>
            <person name="Fu H.-Y."/>
        </authorList>
    </citation>
    <scope>NUCLEOTIDE SEQUENCE [LARGE SCALE GENOMIC DNA]</scope>
    <source>
        <strain evidence="6 7">THAL066</strain>
    </source>
</reference>
<dbReference type="GO" id="GO:0046872">
    <property type="term" value="F:metal ion binding"/>
    <property type="evidence" value="ECO:0007669"/>
    <property type="project" value="UniProtKB-KW"/>
</dbReference>
<dbReference type="Gene3D" id="3.10.120.10">
    <property type="entry name" value="Cytochrome b5-like heme/steroid binding domain"/>
    <property type="match status" value="1"/>
</dbReference>
<evidence type="ECO:0000313" key="6">
    <source>
        <dbReference type="EMBL" id="KAF6002921.1"/>
    </source>
</evidence>
<dbReference type="Pfam" id="PF00173">
    <property type="entry name" value="Cyt-b5"/>
    <property type="match status" value="1"/>
</dbReference>
<dbReference type="Proteomes" id="UP000530660">
    <property type="component" value="Unassembled WGS sequence"/>
</dbReference>
<dbReference type="InterPro" id="IPR050668">
    <property type="entry name" value="Cytochrome_b5"/>
</dbReference>
<evidence type="ECO:0000259" key="5">
    <source>
        <dbReference type="PROSITE" id="PS50255"/>
    </source>
</evidence>
<comment type="caution">
    <text evidence="6">The sequence shown here is derived from an EMBL/GenBank/DDBJ whole genome shotgun (WGS) entry which is preliminary data.</text>
</comment>
<evidence type="ECO:0000256" key="2">
    <source>
        <dbReference type="ARBA" id="ARBA00022723"/>
    </source>
</evidence>
<dbReference type="GO" id="GO:0016020">
    <property type="term" value="C:membrane"/>
    <property type="evidence" value="ECO:0007669"/>
    <property type="project" value="TreeGrafter"/>
</dbReference>
<gene>
    <name evidence="6" type="ORF">F1559_000799</name>
</gene>
<organism evidence="6 7">
    <name type="scientific">Cyanidiococcus yangmingshanensis</name>
    <dbReference type="NCBI Taxonomy" id="2690220"/>
    <lineage>
        <taxon>Eukaryota</taxon>
        <taxon>Rhodophyta</taxon>
        <taxon>Bangiophyceae</taxon>
        <taxon>Cyanidiales</taxon>
        <taxon>Cyanidiaceae</taxon>
        <taxon>Cyanidiococcus</taxon>
    </lineage>
</organism>
<dbReference type="PROSITE" id="PS50255">
    <property type="entry name" value="CYTOCHROME_B5_2"/>
    <property type="match status" value="1"/>
</dbReference>
<keyword evidence="1" id="KW-0349">Heme</keyword>
<comment type="similarity">
    <text evidence="4">Belongs to the cytochrome b5 family.</text>
</comment>
<accession>A0A7J7IKT9</accession>
<dbReference type="SUPFAM" id="SSF55856">
    <property type="entry name" value="Cytochrome b5-like heme/steroid binding domain"/>
    <property type="match status" value="1"/>
</dbReference>
<evidence type="ECO:0000256" key="3">
    <source>
        <dbReference type="ARBA" id="ARBA00023004"/>
    </source>
</evidence>
<dbReference type="AlphaFoldDB" id="A0A7J7IKT9"/>
<dbReference type="InterPro" id="IPR001199">
    <property type="entry name" value="Cyt_B5-like_heme/steroid-bd"/>
</dbReference>
<dbReference type="GO" id="GO:0020037">
    <property type="term" value="F:heme binding"/>
    <property type="evidence" value="ECO:0007669"/>
    <property type="project" value="TreeGrafter"/>
</dbReference>
<dbReference type="SMART" id="SM01117">
    <property type="entry name" value="Cyt-b5"/>
    <property type="match status" value="1"/>
</dbReference>
<dbReference type="OrthoDB" id="10260134at2759"/>
<keyword evidence="2" id="KW-0479">Metal-binding</keyword>
<keyword evidence="3" id="KW-0408">Iron</keyword>
<sequence length="126" mass="14875">MKARLQVRQEKLDEAKRRVDWGKPVESLPFWTWKQVRSMSEEENRLLIVIDNVVHDCTRFKAQHPGGPRIIEFWNARDATQAFNGDVYNHTKAARNLLAHLRVARLKEIYEPECDIDEFKDVQKTS</sequence>